<reference evidence="1" key="1">
    <citation type="submission" date="2021-08" db="EMBL/GenBank/DDBJ databases">
        <authorList>
            <person name="Stevens D.C."/>
        </authorList>
    </citation>
    <scope>NUCLEOTIDE SEQUENCE</scope>
    <source>
        <strain evidence="1">DSM 53165</strain>
    </source>
</reference>
<dbReference type="RefSeq" id="WP_224194346.1">
    <property type="nucleotide sequence ID" value="NZ_JAIRAU010000032.1"/>
</dbReference>
<proteinExistence type="predicted"/>
<evidence type="ECO:0000313" key="2">
    <source>
        <dbReference type="Proteomes" id="UP001139031"/>
    </source>
</evidence>
<gene>
    <name evidence="1" type="ORF">K7C98_25400</name>
</gene>
<accession>A0ABS7TWL3</accession>
<comment type="caution">
    <text evidence="1">The sequence shown here is derived from an EMBL/GenBank/DDBJ whole genome shotgun (WGS) entry which is preliminary data.</text>
</comment>
<dbReference type="EMBL" id="JAIRAU010000032">
    <property type="protein sequence ID" value="MBZ5712593.1"/>
    <property type="molecule type" value="Genomic_DNA"/>
</dbReference>
<organism evidence="1 2">
    <name type="scientific">Nannocystis pusilla</name>
    <dbReference type="NCBI Taxonomy" id="889268"/>
    <lineage>
        <taxon>Bacteria</taxon>
        <taxon>Pseudomonadati</taxon>
        <taxon>Myxococcota</taxon>
        <taxon>Polyangia</taxon>
        <taxon>Nannocystales</taxon>
        <taxon>Nannocystaceae</taxon>
        <taxon>Nannocystis</taxon>
    </lineage>
</organism>
<dbReference type="Proteomes" id="UP001139031">
    <property type="component" value="Unassembled WGS sequence"/>
</dbReference>
<keyword evidence="2" id="KW-1185">Reference proteome</keyword>
<sequence>MVVVVPVGVPVVGTPVIVALFEPPVSVSVADIDPPSVTVLPIVCVEGVPVIVTVDDWVDSPV</sequence>
<name>A0ABS7TWL3_9BACT</name>
<protein>
    <submittedName>
        <fullName evidence="1">Uncharacterized protein</fullName>
    </submittedName>
</protein>
<evidence type="ECO:0000313" key="1">
    <source>
        <dbReference type="EMBL" id="MBZ5712593.1"/>
    </source>
</evidence>